<name>A0A8X7CCL1_9ARAC</name>
<keyword evidence="2" id="KW-1185">Reference proteome</keyword>
<reference evidence="1" key="1">
    <citation type="submission" date="2020-08" db="EMBL/GenBank/DDBJ databases">
        <title>Multicomponent nature underlies the extraordinary mechanical properties of spider dragline silk.</title>
        <authorList>
            <person name="Kono N."/>
            <person name="Nakamura H."/>
            <person name="Mori M."/>
            <person name="Yoshida Y."/>
            <person name="Ohtoshi R."/>
            <person name="Malay A.D."/>
            <person name="Moran D.A.P."/>
            <person name="Tomita M."/>
            <person name="Numata K."/>
            <person name="Arakawa K."/>
        </authorList>
    </citation>
    <scope>NUCLEOTIDE SEQUENCE</scope>
</reference>
<dbReference type="Proteomes" id="UP000886998">
    <property type="component" value="Unassembled WGS sequence"/>
</dbReference>
<proteinExistence type="predicted"/>
<evidence type="ECO:0000313" key="2">
    <source>
        <dbReference type="Proteomes" id="UP000886998"/>
    </source>
</evidence>
<gene>
    <name evidence="1" type="ORF">TNIN_332961</name>
</gene>
<organism evidence="1 2">
    <name type="scientific">Trichonephila inaurata madagascariensis</name>
    <dbReference type="NCBI Taxonomy" id="2747483"/>
    <lineage>
        <taxon>Eukaryota</taxon>
        <taxon>Metazoa</taxon>
        <taxon>Ecdysozoa</taxon>
        <taxon>Arthropoda</taxon>
        <taxon>Chelicerata</taxon>
        <taxon>Arachnida</taxon>
        <taxon>Araneae</taxon>
        <taxon>Araneomorphae</taxon>
        <taxon>Entelegynae</taxon>
        <taxon>Araneoidea</taxon>
        <taxon>Nephilidae</taxon>
        <taxon>Trichonephila</taxon>
        <taxon>Trichonephila inaurata</taxon>
    </lineage>
</organism>
<dbReference type="EMBL" id="BMAV01016091">
    <property type="protein sequence ID" value="GFY66529.1"/>
    <property type="molecule type" value="Genomic_DNA"/>
</dbReference>
<sequence>MVESLLVCWRSLLISNMLPRLTIHFQWDPDHESVLDLHYVLERTMKDISLLQDNILQQARDDKLYYYHQIKLFSDTIWKKSNMWEKNTIIRSSTSNRPLVHAATDSRFLRIL</sequence>
<evidence type="ECO:0000313" key="1">
    <source>
        <dbReference type="EMBL" id="GFY66529.1"/>
    </source>
</evidence>
<accession>A0A8X7CCL1</accession>
<protein>
    <submittedName>
        <fullName evidence="1">Uncharacterized protein</fullName>
    </submittedName>
</protein>
<dbReference type="AlphaFoldDB" id="A0A8X7CCL1"/>
<comment type="caution">
    <text evidence="1">The sequence shown here is derived from an EMBL/GenBank/DDBJ whole genome shotgun (WGS) entry which is preliminary data.</text>
</comment>